<comment type="caution">
    <text evidence="2">The sequence shown here is derived from an EMBL/GenBank/DDBJ whole genome shotgun (WGS) entry which is preliminary data.</text>
</comment>
<dbReference type="PANTHER" id="PTHR33112">
    <property type="entry name" value="DOMAIN PROTEIN, PUTATIVE-RELATED"/>
    <property type="match status" value="1"/>
</dbReference>
<dbReference type="OrthoDB" id="8300194at2759"/>
<dbReference type="STRING" id="2656787.A0A370TBP0"/>
<dbReference type="EMBL" id="NPIC01000012">
    <property type="protein sequence ID" value="RDL31459.1"/>
    <property type="molecule type" value="Genomic_DNA"/>
</dbReference>
<proteinExistence type="predicted"/>
<dbReference type="GeneID" id="43602517"/>
<feature type="domain" description="Heterokaryon incompatibility" evidence="1">
    <location>
        <begin position="239"/>
        <end position="422"/>
    </location>
</feature>
<keyword evidence="3" id="KW-1185">Reference proteome</keyword>
<dbReference type="Proteomes" id="UP000254866">
    <property type="component" value="Unassembled WGS sequence"/>
</dbReference>
<accession>A0A370TBP0</accession>
<sequence length="724" mass="81261">MSAPKITIEEHDNSSDAITTYHLDLDSQECNPIGEYSASCNVCRDLVRKFFKNRYNPVLRRGTTLPQIIEAAQTGCSNCAVLHLAIVALASSSQYKDLRERPLLFFEPETTAGHASNLRDGDNGPSLFSDDRWCDVTLMLREDDTCCFEVRVRGCLIKGDIYTTSYPSIWPIVRASQHIQPLPSHSTVAASIELWIKNCTSHVHCRSYIDDSKLPTRVLDISPDKKICLVETSNANGKYVTLSHCWGPRANMIRTLTANYQSHQESIEWTWLPLTFRDAITIARSLGIRYIWIDSLCIIQDNAMDWEVESSKMAQVYAGSYLNIAATSSISSAGGLFGERYQWEASIDNVSYGSDKDDIPLRPAGSGTVAIRIKHKQQYSDVFVRNVLERSRGEISGWHGAQVSSQSTLVSPLLTRAWVFQERLLAPRTVHFHAEEMVFECNSGLSCECSMHETGGSELSGVKAEFSKMLGTISSKTKKKKLGEAMDKWMALVSSYSNLHLSFENDRLPALSGLARLVHDKYGYTYLAGLWSNDLHRQLLWTIRSWRTNVRAPAGTAPTWSWASLQPPDDSSHKLDCLVYFDSQDLTPIKSLKVGIHAECTPSGSNPFGTVQEGKLYLTGLVWDYSYEIKMKVKWDKSEEIAYFINGREFSPDIKEVVLGERPVKCVHFGTSFDKEYYLAVETVNQVLETEPVYKRVGVLDIEQKQGPRGVSTAGGNWTKLTII</sequence>
<dbReference type="AlphaFoldDB" id="A0A370TBP0"/>
<evidence type="ECO:0000259" key="1">
    <source>
        <dbReference type="Pfam" id="PF06985"/>
    </source>
</evidence>
<protein>
    <recommendedName>
        <fullName evidence="1">Heterokaryon incompatibility domain-containing protein</fullName>
    </recommendedName>
</protein>
<dbReference type="RefSeq" id="XP_031865590.1">
    <property type="nucleotide sequence ID" value="XM_032018291.1"/>
</dbReference>
<dbReference type="InterPro" id="IPR010730">
    <property type="entry name" value="HET"/>
</dbReference>
<organism evidence="2 3">
    <name type="scientific">Venustampulla echinocandica</name>
    <dbReference type="NCBI Taxonomy" id="2656787"/>
    <lineage>
        <taxon>Eukaryota</taxon>
        <taxon>Fungi</taxon>
        <taxon>Dikarya</taxon>
        <taxon>Ascomycota</taxon>
        <taxon>Pezizomycotina</taxon>
        <taxon>Leotiomycetes</taxon>
        <taxon>Helotiales</taxon>
        <taxon>Pleuroascaceae</taxon>
        <taxon>Venustampulla</taxon>
    </lineage>
</organism>
<name>A0A370TBP0_9HELO</name>
<dbReference type="Pfam" id="PF06985">
    <property type="entry name" value="HET"/>
    <property type="match status" value="1"/>
</dbReference>
<reference evidence="2 3" key="1">
    <citation type="journal article" date="2018" name="IMA Fungus">
        <title>IMA Genome-F 9: Draft genome sequence of Annulohypoxylon stygium, Aspergillus mulundensis, Berkeleyomyces basicola (syn. Thielaviopsis basicola), Ceratocystis smalleyi, two Cercospora beticola strains, Coleophoma cylindrospora, Fusarium fracticaudum, Phialophora cf. hyalina, and Morchella septimelata.</title>
        <authorList>
            <person name="Wingfield B.D."/>
            <person name="Bills G.F."/>
            <person name="Dong Y."/>
            <person name="Huang W."/>
            <person name="Nel W.J."/>
            <person name="Swalarsk-Parry B.S."/>
            <person name="Vaghefi N."/>
            <person name="Wilken P.M."/>
            <person name="An Z."/>
            <person name="de Beer Z.W."/>
            <person name="De Vos L."/>
            <person name="Chen L."/>
            <person name="Duong T.A."/>
            <person name="Gao Y."/>
            <person name="Hammerbacher A."/>
            <person name="Kikkert J.R."/>
            <person name="Li Y."/>
            <person name="Li H."/>
            <person name="Li K."/>
            <person name="Li Q."/>
            <person name="Liu X."/>
            <person name="Ma X."/>
            <person name="Naidoo K."/>
            <person name="Pethybridge S.J."/>
            <person name="Sun J."/>
            <person name="Steenkamp E.T."/>
            <person name="van der Nest M.A."/>
            <person name="van Wyk S."/>
            <person name="Wingfield M.J."/>
            <person name="Xiong C."/>
            <person name="Yue Q."/>
            <person name="Zhang X."/>
        </authorList>
    </citation>
    <scope>NUCLEOTIDE SEQUENCE [LARGE SCALE GENOMIC DNA]</scope>
    <source>
        <strain evidence="2 3">BP 5553</strain>
    </source>
</reference>
<gene>
    <name evidence="2" type="ORF">BP5553_09668</name>
</gene>
<evidence type="ECO:0000313" key="2">
    <source>
        <dbReference type="EMBL" id="RDL31459.1"/>
    </source>
</evidence>
<dbReference type="PANTHER" id="PTHR33112:SF13">
    <property type="entry name" value="HETEROKARYON INCOMPATIBILITY DOMAIN-CONTAINING PROTEIN"/>
    <property type="match status" value="1"/>
</dbReference>
<evidence type="ECO:0000313" key="3">
    <source>
        <dbReference type="Proteomes" id="UP000254866"/>
    </source>
</evidence>